<dbReference type="SMART" id="SM00490">
    <property type="entry name" value="HELICc"/>
    <property type="match status" value="1"/>
</dbReference>
<dbReference type="GO" id="GO:0016787">
    <property type="term" value="F:hydrolase activity"/>
    <property type="evidence" value="ECO:0007669"/>
    <property type="project" value="UniProtKB-KW"/>
</dbReference>
<dbReference type="AlphaFoldDB" id="A0A495D3X9"/>
<dbReference type="InterPro" id="IPR050547">
    <property type="entry name" value="DEAD_box_RNA_helicases"/>
</dbReference>
<dbReference type="CDD" id="cd18787">
    <property type="entry name" value="SF2_C_DEAD"/>
    <property type="match status" value="1"/>
</dbReference>
<dbReference type="InterPro" id="IPR011545">
    <property type="entry name" value="DEAD/DEAH_box_helicase_dom"/>
</dbReference>
<evidence type="ECO:0000256" key="4">
    <source>
        <dbReference type="ARBA" id="ARBA00022806"/>
    </source>
</evidence>
<dbReference type="GO" id="GO:0003723">
    <property type="term" value="F:RNA binding"/>
    <property type="evidence" value="ECO:0007669"/>
    <property type="project" value="TreeGrafter"/>
</dbReference>
<evidence type="ECO:0000256" key="2">
    <source>
        <dbReference type="ARBA" id="ARBA00022741"/>
    </source>
</evidence>
<dbReference type="Pfam" id="PF00270">
    <property type="entry name" value="DEAD"/>
    <property type="match status" value="1"/>
</dbReference>
<evidence type="ECO:0000256" key="1">
    <source>
        <dbReference type="ARBA" id="ARBA00012552"/>
    </source>
</evidence>
<comment type="caution">
    <text evidence="10">The sequence shown here is derived from an EMBL/GenBank/DDBJ whole genome shotgun (WGS) entry which is preliminary data.</text>
</comment>
<evidence type="ECO:0000259" key="9">
    <source>
        <dbReference type="PROSITE" id="PS51194"/>
    </source>
</evidence>
<evidence type="ECO:0000256" key="5">
    <source>
        <dbReference type="ARBA" id="ARBA00022840"/>
    </source>
</evidence>
<gene>
    <name evidence="10" type="ORF">C7435_2910</name>
</gene>
<evidence type="ECO:0000256" key="6">
    <source>
        <dbReference type="RuleBase" id="RU000492"/>
    </source>
</evidence>
<comment type="similarity">
    <text evidence="6">Belongs to the DEAD box helicase family.</text>
</comment>
<proteinExistence type="inferred from homology"/>
<dbReference type="PROSITE" id="PS51192">
    <property type="entry name" value="HELICASE_ATP_BIND_1"/>
    <property type="match status" value="1"/>
</dbReference>
<evidence type="ECO:0000259" key="8">
    <source>
        <dbReference type="PROSITE" id="PS51192"/>
    </source>
</evidence>
<dbReference type="CDD" id="cd00268">
    <property type="entry name" value="DEADc"/>
    <property type="match status" value="1"/>
</dbReference>
<dbReference type="InterPro" id="IPR001650">
    <property type="entry name" value="Helicase_C-like"/>
</dbReference>
<keyword evidence="2 6" id="KW-0547">Nucleotide-binding</keyword>
<dbReference type="EC" id="3.6.4.13" evidence="1"/>
<sequence length="788" mass="86993">MGVAGILALEKHHMTLNPRIAPALAAALEKKGYAALTEVQSAVIAEDADGRDLLVSAQTGSGKTAAFGMAMAPTLLGDDTNFNMPDLPMALVVAPTRELALQVERELSWLYGEAGGRIASCVGGMDPRTERRALERGCHIVVGTPGRLRDHIERGALDMSQLKAVVLDEADEMLDFGFREDLEYILDAAPASRRTLLFSATVPRAIADIARRFQKDALRISTVSERGQHADIEYRALSVAPSDRENAIINVLRYYDAERAIIFCATREAVNRLAARFGNRGFAAVALSGELTQKERTHALQALRDGRARVCVATDVAARGIDLPGLELVIHADLPTNSDVLLHRSGRTGRAGAKGVCAIIVPHTRRGRANRLLRDAKLQAEWAEAPSSDDVRARDRERLMADPILTEEVDEAMKVDTDALLEKFTAEQLAAAFLRARLATLPSAEDLLSGPAAQNERPERKPRENFKASVWFRMSAGRKAKAEPRWLLPLICRLGHVTKREIGSIQIGESETRFEIDAEHADRFAKALAENGGGENNIRVTPDDGSQMERAGPNDGPTDARTPKMRHREKSRHRETDSDGYPVSRNRDDSAPRSYEDRKPHDQRERDGETSGDKPRYEKKPYAKKAYWDKKPYGDKKPYEKKPFGDKKPYGKKADGDRPFKGKPKPDFDRADTPVGGDDKPWEKKPRADKSDWKKDDKPRRPRADKPAASRDDRPAAKARPAGDLTNPNARPDKGEDSSWARKRKPAPGGFKKKAGGYDKPAGKKPGFKKDGAKPFEKGATLKRKPKG</sequence>
<dbReference type="InterPro" id="IPR012677">
    <property type="entry name" value="Nucleotide-bd_a/b_plait_sf"/>
</dbReference>
<dbReference type="SUPFAM" id="SSF52540">
    <property type="entry name" value="P-loop containing nucleoside triphosphate hydrolases"/>
    <property type="match status" value="1"/>
</dbReference>
<dbReference type="EMBL" id="RBIM01000007">
    <property type="protein sequence ID" value="RKQ95221.1"/>
    <property type="molecule type" value="Genomic_DNA"/>
</dbReference>
<dbReference type="Gene3D" id="3.30.70.330">
    <property type="match status" value="1"/>
</dbReference>
<dbReference type="Pfam" id="PF00271">
    <property type="entry name" value="Helicase_C"/>
    <property type="match status" value="1"/>
</dbReference>
<dbReference type="InterPro" id="IPR014001">
    <property type="entry name" value="Helicase_ATP-bd"/>
</dbReference>
<feature type="compositionally biased region" description="Basic and acidic residues" evidence="7">
    <location>
        <begin position="768"/>
        <end position="777"/>
    </location>
</feature>
<feature type="compositionally biased region" description="Basic and acidic residues" evidence="7">
    <location>
        <begin position="731"/>
        <end position="740"/>
    </location>
</feature>
<dbReference type="PANTHER" id="PTHR47963">
    <property type="entry name" value="DEAD-BOX ATP-DEPENDENT RNA HELICASE 47, MITOCHONDRIAL"/>
    <property type="match status" value="1"/>
</dbReference>
<dbReference type="CDD" id="cd12252">
    <property type="entry name" value="RRM_DbpA"/>
    <property type="match status" value="1"/>
</dbReference>
<reference evidence="10 11" key="1">
    <citation type="submission" date="2018-10" db="EMBL/GenBank/DDBJ databases">
        <title>Genomic Encyclopedia of Type Strains, Phase IV (KMG-IV): sequencing the most valuable type-strain genomes for metagenomic binning, comparative biology and taxonomic classification.</title>
        <authorList>
            <person name="Goeker M."/>
        </authorList>
    </citation>
    <scope>NUCLEOTIDE SEQUENCE [LARGE SCALE GENOMIC DNA]</scope>
    <source>
        <strain evidence="10 11">DSM 4734</strain>
    </source>
</reference>
<feature type="domain" description="Helicase ATP-binding" evidence="8">
    <location>
        <begin position="44"/>
        <end position="220"/>
    </location>
</feature>
<organism evidence="10 11">
    <name type="scientific">Maricaulis maris</name>
    <dbReference type="NCBI Taxonomy" id="74318"/>
    <lineage>
        <taxon>Bacteria</taxon>
        <taxon>Pseudomonadati</taxon>
        <taxon>Pseudomonadota</taxon>
        <taxon>Alphaproteobacteria</taxon>
        <taxon>Maricaulales</taxon>
        <taxon>Maricaulaceae</taxon>
        <taxon>Maricaulis</taxon>
    </lineage>
</organism>
<evidence type="ECO:0000256" key="7">
    <source>
        <dbReference type="SAM" id="MobiDB-lite"/>
    </source>
</evidence>
<dbReference type="InterPro" id="IPR044742">
    <property type="entry name" value="DEAD/DEAH_RhlB"/>
</dbReference>
<dbReference type="Pfam" id="PF03880">
    <property type="entry name" value="DbpA"/>
    <property type="match status" value="1"/>
</dbReference>
<dbReference type="Gene3D" id="3.40.50.300">
    <property type="entry name" value="P-loop containing nucleotide triphosphate hydrolases"/>
    <property type="match status" value="2"/>
</dbReference>
<dbReference type="GO" id="GO:0003724">
    <property type="term" value="F:RNA helicase activity"/>
    <property type="evidence" value="ECO:0007669"/>
    <property type="project" value="UniProtKB-EC"/>
</dbReference>
<protein>
    <recommendedName>
        <fullName evidence="1">RNA helicase</fullName>
        <ecNumber evidence="1">3.6.4.13</ecNumber>
    </recommendedName>
</protein>
<evidence type="ECO:0000256" key="3">
    <source>
        <dbReference type="ARBA" id="ARBA00022801"/>
    </source>
</evidence>
<evidence type="ECO:0000313" key="10">
    <source>
        <dbReference type="EMBL" id="RKQ95221.1"/>
    </source>
</evidence>
<dbReference type="PANTHER" id="PTHR47963:SF8">
    <property type="entry name" value="ATP-DEPENDENT RNA HELICASE DEAD"/>
    <property type="match status" value="1"/>
</dbReference>
<accession>A0A495D3X9</accession>
<keyword evidence="4 6" id="KW-0347">Helicase</keyword>
<keyword evidence="5 6" id="KW-0067">ATP-binding</keyword>
<dbReference type="SMART" id="SM00487">
    <property type="entry name" value="DEXDc"/>
    <property type="match status" value="1"/>
</dbReference>
<feature type="compositionally biased region" description="Basic and acidic residues" evidence="7">
    <location>
        <begin position="585"/>
        <end position="716"/>
    </location>
</feature>
<dbReference type="GO" id="GO:0005524">
    <property type="term" value="F:ATP binding"/>
    <property type="evidence" value="ECO:0007669"/>
    <property type="project" value="UniProtKB-KW"/>
</dbReference>
<feature type="compositionally biased region" description="Basic residues" evidence="7">
    <location>
        <begin position="741"/>
        <end position="755"/>
    </location>
</feature>
<dbReference type="InterPro" id="IPR005580">
    <property type="entry name" value="DbpA/CsdA_RNA-bd_dom"/>
</dbReference>
<dbReference type="PROSITE" id="PS51194">
    <property type="entry name" value="HELICASE_CTER"/>
    <property type="match status" value="1"/>
</dbReference>
<dbReference type="Proteomes" id="UP000273675">
    <property type="component" value="Unassembled WGS sequence"/>
</dbReference>
<name>A0A495D3X9_9PROT</name>
<feature type="domain" description="Helicase C-terminal" evidence="9">
    <location>
        <begin position="250"/>
        <end position="421"/>
    </location>
</feature>
<dbReference type="PROSITE" id="PS00039">
    <property type="entry name" value="DEAD_ATP_HELICASE"/>
    <property type="match status" value="1"/>
</dbReference>
<keyword evidence="3 6" id="KW-0378">Hydrolase</keyword>
<evidence type="ECO:0000313" key="11">
    <source>
        <dbReference type="Proteomes" id="UP000273675"/>
    </source>
</evidence>
<dbReference type="InterPro" id="IPR000629">
    <property type="entry name" value="RNA-helicase_DEAD-box_CS"/>
</dbReference>
<dbReference type="InterPro" id="IPR027417">
    <property type="entry name" value="P-loop_NTPase"/>
</dbReference>
<feature type="region of interest" description="Disordered" evidence="7">
    <location>
        <begin position="528"/>
        <end position="788"/>
    </location>
</feature>